<dbReference type="Proteomes" id="UP000828390">
    <property type="component" value="Unassembled WGS sequence"/>
</dbReference>
<protein>
    <submittedName>
        <fullName evidence="1">Uncharacterized protein</fullName>
    </submittedName>
</protein>
<dbReference type="EMBL" id="JAIWYP010000005">
    <property type="protein sequence ID" value="KAH3816888.1"/>
    <property type="molecule type" value="Genomic_DNA"/>
</dbReference>
<gene>
    <name evidence="1" type="ORF">DPMN_118412</name>
</gene>
<name>A0A9D4JQ78_DREPO</name>
<comment type="caution">
    <text evidence="1">The sequence shown here is derived from an EMBL/GenBank/DDBJ whole genome shotgun (WGS) entry which is preliminary data.</text>
</comment>
<sequence length="95" mass="10488">MCLLATYLSCLSVPTTLHNVPTGNLLVVPQRAYDASQCAYWQLTCRASACLRRFRMCLLATYLSCLSVPTTLHNVPTGNLLVVPQRAYDASECAY</sequence>
<organism evidence="1 2">
    <name type="scientific">Dreissena polymorpha</name>
    <name type="common">Zebra mussel</name>
    <name type="synonym">Mytilus polymorpha</name>
    <dbReference type="NCBI Taxonomy" id="45954"/>
    <lineage>
        <taxon>Eukaryota</taxon>
        <taxon>Metazoa</taxon>
        <taxon>Spiralia</taxon>
        <taxon>Lophotrochozoa</taxon>
        <taxon>Mollusca</taxon>
        <taxon>Bivalvia</taxon>
        <taxon>Autobranchia</taxon>
        <taxon>Heteroconchia</taxon>
        <taxon>Euheterodonta</taxon>
        <taxon>Imparidentia</taxon>
        <taxon>Neoheterodontei</taxon>
        <taxon>Myida</taxon>
        <taxon>Dreissenoidea</taxon>
        <taxon>Dreissenidae</taxon>
        <taxon>Dreissena</taxon>
    </lineage>
</organism>
<keyword evidence="2" id="KW-1185">Reference proteome</keyword>
<dbReference type="AlphaFoldDB" id="A0A9D4JQ78"/>
<evidence type="ECO:0000313" key="2">
    <source>
        <dbReference type="Proteomes" id="UP000828390"/>
    </source>
</evidence>
<accession>A0A9D4JQ78</accession>
<proteinExistence type="predicted"/>
<evidence type="ECO:0000313" key="1">
    <source>
        <dbReference type="EMBL" id="KAH3816888.1"/>
    </source>
</evidence>
<reference evidence="1" key="2">
    <citation type="submission" date="2020-11" db="EMBL/GenBank/DDBJ databases">
        <authorList>
            <person name="McCartney M.A."/>
            <person name="Auch B."/>
            <person name="Kono T."/>
            <person name="Mallez S."/>
            <person name="Becker A."/>
            <person name="Gohl D.M."/>
            <person name="Silverstein K.A.T."/>
            <person name="Koren S."/>
            <person name="Bechman K.B."/>
            <person name="Herman A."/>
            <person name="Abrahante J.E."/>
            <person name="Garbe J."/>
        </authorList>
    </citation>
    <scope>NUCLEOTIDE SEQUENCE</scope>
    <source>
        <strain evidence="1">Duluth1</strain>
        <tissue evidence="1">Whole animal</tissue>
    </source>
</reference>
<reference evidence="1" key="1">
    <citation type="journal article" date="2019" name="bioRxiv">
        <title>The Genome of the Zebra Mussel, Dreissena polymorpha: A Resource for Invasive Species Research.</title>
        <authorList>
            <person name="McCartney M.A."/>
            <person name="Auch B."/>
            <person name="Kono T."/>
            <person name="Mallez S."/>
            <person name="Zhang Y."/>
            <person name="Obille A."/>
            <person name="Becker A."/>
            <person name="Abrahante J.E."/>
            <person name="Garbe J."/>
            <person name="Badalamenti J.P."/>
            <person name="Herman A."/>
            <person name="Mangelson H."/>
            <person name="Liachko I."/>
            <person name="Sullivan S."/>
            <person name="Sone E.D."/>
            <person name="Koren S."/>
            <person name="Silverstein K.A.T."/>
            <person name="Beckman K.B."/>
            <person name="Gohl D.M."/>
        </authorList>
    </citation>
    <scope>NUCLEOTIDE SEQUENCE</scope>
    <source>
        <strain evidence="1">Duluth1</strain>
        <tissue evidence="1">Whole animal</tissue>
    </source>
</reference>